<dbReference type="PANTHER" id="PTHR42749:SF8">
    <property type="entry name" value="HSP70 FAMILY PROTEIN (AFU_ORTHOLOGUE AFUA_3G13740)"/>
    <property type="match status" value="1"/>
</dbReference>
<dbReference type="PANTHER" id="PTHR42749">
    <property type="entry name" value="CELL SHAPE-DETERMINING PROTEIN MREB"/>
    <property type="match status" value="1"/>
</dbReference>
<evidence type="ECO:0000256" key="1">
    <source>
        <dbReference type="SAM" id="MobiDB-lite"/>
    </source>
</evidence>
<comment type="caution">
    <text evidence="2">The sequence shown here is derived from an EMBL/GenBank/DDBJ whole genome shotgun (WGS) entry which is preliminary data.</text>
</comment>
<organism evidence="2 3">
    <name type="scientific">Nothophoma quercina</name>
    <dbReference type="NCBI Taxonomy" id="749835"/>
    <lineage>
        <taxon>Eukaryota</taxon>
        <taxon>Fungi</taxon>
        <taxon>Dikarya</taxon>
        <taxon>Ascomycota</taxon>
        <taxon>Pezizomycotina</taxon>
        <taxon>Dothideomycetes</taxon>
        <taxon>Pleosporomycetidae</taxon>
        <taxon>Pleosporales</taxon>
        <taxon>Pleosporineae</taxon>
        <taxon>Didymellaceae</taxon>
        <taxon>Nothophoma</taxon>
    </lineage>
</organism>
<feature type="compositionally biased region" description="Polar residues" evidence="1">
    <location>
        <begin position="175"/>
        <end position="187"/>
    </location>
</feature>
<feature type="compositionally biased region" description="Acidic residues" evidence="1">
    <location>
        <begin position="150"/>
        <end position="159"/>
    </location>
</feature>
<dbReference type="InterPro" id="IPR043129">
    <property type="entry name" value="ATPase_NBD"/>
</dbReference>
<keyword evidence="3" id="KW-1185">Reference proteome</keyword>
<feature type="region of interest" description="Disordered" evidence="1">
    <location>
        <begin position="1"/>
        <end position="27"/>
    </location>
</feature>
<protein>
    <submittedName>
        <fullName evidence="2">Uncharacterized protein</fullName>
    </submittedName>
</protein>
<evidence type="ECO:0000313" key="2">
    <source>
        <dbReference type="EMBL" id="KAL1608978.1"/>
    </source>
</evidence>
<gene>
    <name evidence="2" type="ORF">SLS59_002172</name>
</gene>
<feature type="compositionally biased region" description="Low complexity" evidence="1">
    <location>
        <begin position="132"/>
        <end position="149"/>
    </location>
</feature>
<evidence type="ECO:0000313" key="3">
    <source>
        <dbReference type="Proteomes" id="UP001521222"/>
    </source>
</evidence>
<dbReference type="Gene3D" id="3.30.420.40">
    <property type="match status" value="1"/>
</dbReference>
<dbReference type="SUPFAM" id="SSF53067">
    <property type="entry name" value="Actin-like ATPase domain"/>
    <property type="match status" value="1"/>
</dbReference>
<proteinExistence type="predicted"/>
<reference evidence="2 3" key="1">
    <citation type="submission" date="2024-02" db="EMBL/GenBank/DDBJ databases">
        <title>De novo assembly and annotation of 12 fungi associated with fruit tree decline syndrome in Ontario, Canada.</title>
        <authorList>
            <person name="Sulman M."/>
            <person name="Ellouze W."/>
            <person name="Ilyukhin E."/>
        </authorList>
    </citation>
    <scope>NUCLEOTIDE SEQUENCE [LARGE SCALE GENOMIC DNA]</scope>
    <source>
        <strain evidence="2 3">M97-236</strain>
    </source>
</reference>
<accession>A0ABR3RX22</accession>
<feature type="region of interest" description="Disordered" evidence="1">
    <location>
        <begin position="121"/>
        <end position="187"/>
    </location>
</feature>
<name>A0ABR3RX22_9PLEO</name>
<dbReference type="CDD" id="cd10170">
    <property type="entry name" value="ASKHA_NBD_HSP70"/>
    <property type="match status" value="1"/>
</dbReference>
<dbReference type="EMBL" id="JAKIXB020000005">
    <property type="protein sequence ID" value="KAL1608978.1"/>
    <property type="molecule type" value="Genomic_DNA"/>
</dbReference>
<feature type="compositionally biased region" description="Polar residues" evidence="1">
    <location>
        <begin position="1"/>
        <end position="10"/>
    </location>
</feature>
<dbReference type="Proteomes" id="UP001521222">
    <property type="component" value="Unassembled WGS sequence"/>
</dbReference>
<sequence length="511" mass="57848">MTPSTRSSTFAYGHIDPGPEPAFGSFSQDSDVEMTLDEDESDGMDGDPVCNIEKNRLIIAIDFGTTFSSVAYTVLRKGLPPEEVDLEGVKCIGCYPGYEPPPGAHHGQDFRQDVPTELWYDDGTTGSWRQRSSNGLDDNSQDSSSNLEDSSSDEEASEDQDTRSQFEDGEEIETSTETKASDAANTPVTPYWGFEVQRKLNELHAPRDQARPLTRFKLNLVNGSDTEDFQTELRATLRSLRRRGIIGKSTDIYVHYLTKLLEHTKERLLSMDELQDDVIIQFVLCVPARWPVSACRTMQEALEHAVKNVGFSKTADTDICNLFMLSEPEAAAECKLCGASFINERYEQKLLQKLASETYLWDNPRKKKTLKSIVQVKTTYFENWEKRLIDVMDTKRKDETHRVQIDNLEENRRKGFYTDNLELKRKTMKNIFEPSLLGAKEVLENQLDLAENKDRRVERVILTGGFGQSPSLQSYLEAYIAERAKLKRGNIDLIVPQNPSVISNLHGNDAS</sequence>